<keyword evidence="3" id="KW-1185">Reference proteome</keyword>
<proteinExistence type="predicted"/>
<sequence>MDENLSDLILAILSENFDKHFTLEELTSLVRPSADNGNPDVHRLNQAEVLDQLLILDDQGLLELNPDTDRSCMREESSNKKITQLQISAKNAK</sequence>
<protein>
    <submittedName>
        <fullName evidence="2">Uncharacterized protein</fullName>
    </submittedName>
</protein>
<evidence type="ECO:0000313" key="3">
    <source>
        <dbReference type="Proteomes" id="UP000199672"/>
    </source>
</evidence>
<dbReference type="AlphaFoldDB" id="A0A1I1XPA8"/>
<evidence type="ECO:0000313" key="2">
    <source>
        <dbReference type="EMBL" id="SFE08488.1"/>
    </source>
</evidence>
<dbReference type="RefSeq" id="WP_091499112.1">
    <property type="nucleotide sequence ID" value="NZ_FOMH01000020.1"/>
</dbReference>
<accession>A0A1I1XPA8</accession>
<feature type="compositionally biased region" description="Polar residues" evidence="1">
    <location>
        <begin position="80"/>
        <end position="93"/>
    </location>
</feature>
<organism evidence="2 3">
    <name type="scientific">Flavobacterium phragmitis</name>
    <dbReference type="NCBI Taxonomy" id="739143"/>
    <lineage>
        <taxon>Bacteria</taxon>
        <taxon>Pseudomonadati</taxon>
        <taxon>Bacteroidota</taxon>
        <taxon>Flavobacteriia</taxon>
        <taxon>Flavobacteriales</taxon>
        <taxon>Flavobacteriaceae</taxon>
        <taxon>Flavobacterium</taxon>
    </lineage>
</organism>
<name>A0A1I1XPA8_9FLAO</name>
<reference evidence="3" key="1">
    <citation type="submission" date="2016-10" db="EMBL/GenBank/DDBJ databases">
        <authorList>
            <person name="Varghese N."/>
            <person name="Submissions S."/>
        </authorList>
    </citation>
    <scope>NUCLEOTIDE SEQUENCE [LARGE SCALE GENOMIC DNA]</scope>
    <source>
        <strain evidence="3">CGMCC 1.10370</strain>
    </source>
</reference>
<gene>
    <name evidence="2" type="ORF">SAMN05216297_12027</name>
</gene>
<feature type="compositionally biased region" description="Basic and acidic residues" evidence="1">
    <location>
        <begin position="69"/>
        <end position="79"/>
    </location>
</feature>
<evidence type="ECO:0000256" key="1">
    <source>
        <dbReference type="SAM" id="MobiDB-lite"/>
    </source>
</evidence>
<feature type="region of interest" description="Disordered" evidence="1">
    <location>
        <begin position="69"/>
        <end position="93"/>
    </location>
</feature>
<dbReference type="EMBL" id="FOMH01000020">
    <property type="protein sequence ID" value="SFE08488.1"/>
    <property type="molecule type" value="Genomic_DNA"/>
</dbReference>
<dbReference type="Proteomes" id="UP000199672">
    <property type="component" value="Unassembled WGS sequence"/>
</dbReference>